<dbReference type="Pfam" id="PF00171">
    <property type="entry name" value="Aldedh"/>
    <property type="match status" value="1"/>
</dbReference>
<protein>
    <submittedName>
        <fullName evidence="4">Aldehyde dehydrogenase family protein</fullName>
    </submittedName>
</protein>
<dbReference type="Proteomes" id="UP000608579">
    <property type="component" value="Unassembled WGS sequence"/>
</dbReference>
<feature type="domain" description="Aldehyde dehydrogenase" evidence="3">
    <location>
        <begin position="51"/>
        <end position="518"/>
    </location>
</feature>
<dbReference type="SUPFAM" id="SSF53720">
    <property type="entry name" value="ALDH-like"/>
    <property type="match status" value="1"/>
</dbReference>
<dbReference type="Gene3D" id="3.40.605.10">
    <property type="entry name" value="Aldehyde Dehydrogenase, Chain A, domain 1"/>
    <property type="match status" value="1"/>
</dbReference>
<reference evidence="4" key="1">
    <citation type="journal article" date="2020" name="ISME J.">
        <title>Gammaproteobacteria mediating utilization of methyl-, sulfur- and petroleum organic compounds in deep ocean hydrothermal plumes.</title>
        <authorList>
            <person name="Zhou Z."/>
            <person name="Liu Y."/>
            <person name="Pan J."/>
            <person name="Cron B.R."/>
            <person name="Toner B.M."/>
            <person name="Anantharaman K."/>
            <person name="Breier J.A."/>
            <person name="Dick G.J."/>
            <person name="Li M."/>
        </authorList>
    </citation>
    <scope>NUCLEOTIDE SEQUENCE</scope>
    <source>
        <strain evidence="4">SZUA-1515</strain>
    </source>
</reference>
<evidence type="ECO:0000256" key="2">
    <source>
        <dbReference type="ARBA" id="ARBA00023027"/>
    </source>
</evidence>
<gene>
    <name evidence="4" type="ORF">EYH45_06385</name>
</gene>
<dbReference type="PANTHER" id="PTHR42862:SF1">
    <property type="entry name" value="DELTA-1-PYRROLINE-5-CARBOXYLATE DEHYDROGENASE 2, ISOFORM A-RELATED"/>
    <property type="match status" value="1"/>
</dbReference>
<dbReference type="EMBL" id="DQVM01000120">
    <property type="protein sequence ID" value="HIQ30174.1"/>
    <property type="molecule type" value="Genomic_DNA"/>
</dbReference>
<proteinExistence type="predicted"/>
<dbReference type="GO" id="GO:0009898">
    <property type="term" value="C:cytoplasmic side of plasma membrane"/>
    <property type="evidence" value="ECO:0007669"/>
    <property type="project" value="TreeGrafter"/>
</dbReference>
<dbReference type="Gene3D" id="3.40.309.10">
    <property type="entry name" value="Aldehyde Dehydrogenase, Chain A, domain 2"/>
    <property type="match status" value="1"/>
</dbReference>
<evidence type="ECO:0000259" key="3">
    <source>
        <dbReference type="Pfam" id="PF00171"/>
    </source>
</evidence>
<dbReference type="AlphaFoldDB" id="A0A832ZWL4"/>
<evidence type="ECO:0000313" key="4">
    <source>
        <dbReference type="EMBL" id="HIQ30174.1"/>
    </source>
</evidence>
<keyword evidence="2" id="KW-0520">NAD</keyword>
<dbReference type="FunFam" id="3.40.309.10:FF:000005">
    <property type="entry name" value="1-pyrroline-5-carboxylate dehydrogenase 1"/>
    <property type="match status" value="1"/>
</dbReference>
<dbReference type="GO" id="GO:0010133">
    <property type="term" value="P:L-proline catabolic process to L-glutamate"/>
    <property type="evidence" value="ECO:0007669"/>
    <property type="project" value="TreeGrafter"/>
</dbReference>
<comment type="caution">
    <text evidence="4">The sequence shown here is derived from an EMBL/GenBank/DDBJ whole genome shotgun (WGS) entry which is preliminary data.</text>
</comment>
<dbReference type="InterPro" id="IPR016163">
    <property type="entry name" value="Ald_DH_C"/>
</dbReference>
<dbReference type="PANTHER" id="PTHR42862">
    <property type="entry name" value="DELTA-1-PYRROLINE-5-CARBOXYLATE DEHYDROGENASE 1, ISOFORM A-RELATED"/>
    <property type="match status" value="1"/>
</dbReference>
<keyword evidence="1" id="KW-0560">Oxidoreductase</keyword>
<accession>A0A832ZWL4</accession>
<dbReference type="InterPro" id="IPR015590">
    <property type="entry name" value="Aldehyde_DH_dom"/>
</dbReference>
<evidence type="ECO:0000256" key="1">
    <source>
        <dbReference type="ARBA" id="ARBA00023002"/>
    </source>
</evidence>
<dbReference type="InterPro" id="IPR016161">
    <property type="entry name" value="Ald_DH/histidinol_DH"/>
</dbReference>
<dbReference type="GO" id="GO:0003842">
    <property type="term" value="F:L-glutamate gamma-semialdehyde dehydrogenase activity"/>
    <property type="evidence" value="ECO:0007669"/>
    <property type="project" value="TreeGrafter"/>
</dbReference>
<dbReference type="InterPro" id="IPR016162">
    <property type="entry name" value="Ald_DH_N"/>
</dbReference>
<dbReference type="InterPro" id="IPR050485">
    <property type="entry name" value="Proline_metab_enzyme"/>
</dbReference>
<sequence length="528" mass="59037">MASGGKKITYVSLFADESLHPAYEEALKRVEKEYLGRSYPMYIGGREVYSEDGEFESRSPIDTSILVGKFQRGGRRHIREAIEEAKKAFERWSGRGWRERVAVMRRAAELIDERKFEIAAVITYEVGKNRLEALAECWEAIDALNYYANVMEENNGYEKELGPGGPGERCRMVAKPYGVWVVISPFNFPFMLANGMIQGALLTGNTVVFKPTSEAPLSGLMLYRIFRDAGVEAGAINFVTGPGDAFEDEVVTNPDVAGIAFTGSKDVGMRLYRRFTSSQPWPKPLLLEMGSKNPTIVTDKADVKKAVLGVIRAAFGYDGQKCSATSRVYVQRGVRDRFVDELVRETSQLKIGDPRRREVFMGPVINRRAYENFIKYVEEAKRDGGEILYGGEVLKGGEYDKGYYVQPTIITNLPRDHELFKKELFLPILLVETVESLEEALKEANNTEYGLTAGIFSEDEHEISHFMEKIQFGVVYANRRGGATTGAWPGAQTFVGWKASGATGKGVGGPHYLLTFLREQSRTTVEES</sequence>
<name>A0A832ZWL4_CALS0</name>
<evidence type="ECO:0000313" key="5">
    <source>
        <dbReference type="Proteomes" id="UP000608579"/>
    </source>
</evidence>
<organism evidence="4 5">
    <name type="scientific">Caldiarchaeum subterraneum</name>
    <dbReference type="NCBI Taxonomy" id="311458"/>
    <lineage>
        <taxon>Archaea</taxon>
        <taxon>Nitrososphaerota</taxon>
        <taxon>Candidatus Caldarchaeales</taxon>
        <taxon>Candidatus Caldarchaeaceae</taxon>
        <taxon>Candidatus Caldarchaeum</taxon>
    </lineage>
</organism>